<sequence length="733" mass="79789">MKPSLPVSVSLQLSSCRGGVALLLDGKRCLLFVLFVVYLSSLGCHSYRLLNDDPDFTPNGTVAADNTCLMDIVDQHRYRYYALDTRSCTEDFEGGYLSVAAYVYPRNTIYNGTWGLLVNTGGKLPSVINSSGSDDGDDDNDDGTTLTDIVDSEDWRPFAQLDLPLGDNLDSLPPWFASVYSENDPFQFTIKAWCSVSKGCNLSCSDPDSGPCVSPPTCRCIRDVNVSTCTIDVEQLPASGDLVQGNGSYIMHNEEVLRPGDWKYFEFTVLQSNSRILVELARAHGDVCLFLKPSEGKTGIQALPLESDANDFSDLLSFQNRLSYDHIFTRGSGTYYIGVFNADHCLHETTYFNTTISIVNAQSSQSLCPLNCSFPQGVCIRDNDCHCEPGYGGSFCEGSLRPAKPKETLSGQLQPGDLAYITLNKSEIHISGINISVQFNYNGGNPILLAQQSQFPTLTDYDLKFSNGNLSATAASTYEISDDLLAGGNVILAVFNVDYHRRGEAEFEILILGATNGLAMWITIVVALSSSAVLFVSVGTCIYVLHHRTGREDGNVLLDFEGIATSEVTLGQERLDTVVVSTFPLLAFEGGLFLEEEARCCICLSRYSVGELLRQIPICKHVFHENCILEWFQTHSSCPLCRVSLQNLHRPSMISPAIVTQPRPSHFSGTEGLDPQISSSNYQSLKSSLGELSAQGGASVCIKDTSSSSMASSVPESGMASASSSTLLFQKPL</sequence>
<accession>A0ABP0V8B4</accession>
<evidence type="ECO:0000313" key="7">
    <source>
        <dbReference type="Proteomes" id="UP001497512"/>
    </source>
</evidence>
<dbReference type="PANTHER" id="PTHR47035:SF3">
    <property type="entry name" value="OS11G0150450 PROTEIN"/>
    <property type="match status" value="1"/>
</dbReference>
<keyword evidence="2" id="KW-0479">Metal-binding</keyword>
<proteinExistence type="predicted"/>
<name>A0ABP0V8B4_9BRYO</name>
<dbReference type="PANTHER" id="PTHR47035">
    <property type="entry name" value="OS11G0150450 PROTEIN"/>
    <property type="match status" value="1"/>
</dbReference>
<dbReference type="SUPFAM" id="SSF57850">
    <property type="entry name" value="RING/U-box"/>
    <property type="match status" value="1"/>
</dbReference>
<dbReference type="CDD" id="cd16461">
    <property type="entry name" value="RING-H2_EL5-like"/>
    <property type="match status" value="1"/>
</dbReference>
<dbReference type="PROSITE" id="PS01186">
    <property type="entry name" value="EGF_2"/>
    <property type="match status" value="1"/>
</dbReference>
<evidence type="ECO:0008006" key="8">
    <source>
        <dbReference type="Google" id="ProtNLM"/>
    </source>
</evidence>
<keyword evidence="2" id="KW-0863">Zinc-finger</keyword>
<evidence type="ECO:0000259" key="5">
    <source>
        <dbReference type="PROSITE" id="PS50089"/>
    </source>
</evidence>
<evidence type="ECO:0000313" key="6">
    <source>
        <dbReference type="EMBL" id="CAK9237196.1"/>
    </source>
</evidence>
<keyword evidence="2" id="KW-0862">Zinc</keyword>
<dbReference type="SMART" id="SM00184">
    <property type="entry name" value="RING"/>
    <property type="match status" value="1"/>
</dbReference>
<keyword evidence="3" id="KW-0472">Membrane</keyword>
<evidence type="ECO:0000256" key="1">
    <source>
        <dbReference type="PROSITE-ProRule" id="PRU00076"/>
    </source>
</evidence>
<dbReference type="InterPro" id="IPR013083">
    <property type="entry name" value="Znf_RING/FYVE/PHD"/>
</dbReference>
<dbReference type="EMBL" id="OZ019901">
    <property type="protein sequence ID" value="CAK9237196.1"/>
    <property type="molecule type" value="Genomic_DNA"/>
</dbReference>
<feature type="domain" description="EGF-like" evidence="4">
    <location>
        <begin position="364"/>
        <end position="397"/>
    </location>
</feature>
<evidence type="ECO:0000256" key="3">
    <source>
        <dbReference type="SAM" id="Phobius"/>
    </source>
</evidence>
<dbReference type="Pfam" id="PF13639">
    <property type="entry name" value="zf-RING_2"/>
    <property type="match status" value="1"/>
</dbReference>
<protein>
    <recommendedName>
        <fullName evidence="8">RING-type domain-containing protein</fullName>
    </recommendedName>
</protein>
<dbReference type="Proteomes" id="UP001497512">
    <property type="component" value="Chromosome 9"/>
</dbReference>
<evidence type="ECO:0000259" key="4">
    <source>
        <dbReference type="PROSITE" id="PS50026"/>
    </source>
</evidence>
<keyword evidence="7" id="KW-1185">Reference proteome</keyword>
<feature type="domain" description="RING-type" evidence="5">
    <location>
        <begin position="600"/>
        <end position="642"/>
    </location>
</feature>
<comment type="caution">
    <text evidence="1">Lacks conserved residue(s) required for the propagation of feature annotation.</text>
</comment>
<dbReference type="Gene3D" id="3.30.40.10">
    <property type="entry name" value="Zinc/RING finger domain, C3HC4 (zinc finger)"/>
    <property type="match status" value="1"/>
</dbReference>
<dbReference type="InterPro" id="IPR000742">
    <property type="entry name" value="EGF"/>
</dbReference>
<dbReference type="InterPro" id="IPR053070">
    <property type="entry name" value="RING-type_E3_ubiquitin-ligase"/>
</dbReference>
<keyword evidence="1" id="KW-0245">EGF-like domain</keyword>
<organism evidence="6 7">
    <name type="scientific">Sphagnum troendelagicum</name>
    <dbReference type="NCBI Taxonomy" id="128251"/>
    <lineage>
        <taxon>Eukaryota</taxon>
        <taxon>Viridiplantae</taxon>
        <taxon>Streptophyta</taxon>
        <taxon>Embryophyta</taxon>
        <taxon>Bryophyta</taxon>
        <taxon>Sphagnophytina</taxon>
        <taxon>Sphagnopsida</taxon>
        <taxon>Sphagnales</taxon>
        <taxon>Sphagnaceae</taxon>
        <taxon>Sphagnum</taxon>
    </lineage>
</organism>
<dbReference type="InterPro" id="IPR001841">
    <property type="entry name" value="Znf_RING"/>
</dbReference>
<keyword evidence="3" id="KW-1133">Transmembrane helix</keyword>
<evidence type="ECO:0000256" key="2">
    <source>
        <dbReference type="PROSITE-ProRule" id="PRU00175"/>
    </source>
</evidence>
<feature type="disulfide bond" evidence="1">
    <location>
        <begin position="387"/>
        <end position="396"/>
    </location>
</feature>
<dbReference type="PROSITE" id="PS50089">
    <property type="entry name" value="ZF_RING_2"/>
    <property type="match status" value="1"/>
</dbReference>
<gene>
    <name evidence="6" type="ORF">CSSPTR1EN2_LOCUS23582</name>
</gene>
<keyword evidence="3" id="KW-0812">Transmembrane</keyword>
<keyword evidence="1" id="KW-1015">Disulfide bond</keyword>
<reference evidence="6" key="1">
    <citation type="submission" date="2024-02" db="EMBL/GenBank/DDBJ databases">
        <authorList>
            <consortium name="ELIXIR-Norway"/>
            <consortium name="Elixir Norway"/>
        </authorList>
    </citation>
    <scope>NUCLEOTIDE SEQUENCE</scope>
</reference>
<dbReference type="PROSITE" id="PS50026">
    <property type="entry name" value="EGF_3"/>
    <property type="match status" value="1"/>
</dbReference>
<dbReference type="PROSITE" id="PS00022">
    <property type="entry name" value="EGF_1"/>
    <property type="match status" value="1"/>
</dbReference>
<feature type="transmembrane region" description="Helical" evidence="3">
    <location>
        <begin position="518"/>
        <end position="545"/>
    </location>
</feature>